<dbReference type="Gene3D" id="3.40.50.12370">
    <property type="match status" value="1"/>
</dbReference>
<reference evidence="2" key="1">
    <citation type="submission" date="2024-03" db="EMBL/GenBank/DDBJ databases">
        <title>Chitinophaga horti sp. nov., isolated from garden soil.</title>
        <authorList>
            <person name="Lee D.S."/>
            <person name="Han D.M."/>
            <person name="Baek J.H."/>
            <person name="Choi D.G."/>
            <person name="Jeon J.H."/>
            <person name="Jeon C.O."/>
        </authorList>
    </citation>
    <scope>NUCLEOTIDE SEQUENCE [LARGE SCALE GENOMIC DNA]</scope>
    <source>
        <strain evidence="2">GPA1</strain>
    </source>
</reference>
<name>A0ABZ2YSL8_9BACT</name>
<dbReference type="Proteomes" id="UP001485459">
    <property type="component" value="Chromosome"/>
</dbReference>
<gene>
    <name evidence="1" type="ORF">WJU16_05275</name>
</gene>
<dbReference type="SUPFAM" id="SSF52402">
    <property type="entry name" value="Adenine nucleotide alpha hydrolases-like"/>
    <property type="match status" value="2"/>
</dbReference>
<evidence type="ECO:0000313" key="2">
    <source>
        <dbReference type="Proteomes" id="UP001485459"/>
    </source>
</evidence>
<proteinExistence type="predicted"/>
<organism evidence="1 2">
    <name type="scientific">Chitinophaga pollutisoli</name>
    <dbReference type="NCBI Taxonomy" id="3133966"/>
    <lineage>
        <taxon>Bacteria</taxon>
        <taxon>Pseudomonadati</taxon>
        <taxon>Bacteroidota</taxon>
        <taxon>Chitinophagia</taxon>
        <taxon>Chitinophagales</taxon>
        <taxon>Chitinophagaceae</taxon>
        <taxon>Chitinophaga</taxon>
    </lineage>
</organism>
<dbReference type="EMBL" id="CP149822">
    <property type="protein sequence ID" value="WZN42443.1"/>
    <property type="molecule type" value="Genomic_DNA"/>
</dbReference>
<keyword evidence="2" id="KW-1185">Reference proteome</keyword>
<accession>A0ABZ2YSL8</accession>
<sequence>MKKIIVALDGLKLSESSVQTAVALTAREKAHLVGIFLDDFTHNSFSIATAMETNDLDARMQKDKQIRDSAVKEFENACQSGGINFTVRRDKSFALPDLLRESIYADLLIISADESFTRFPEPAPTRFIRDLLSEVQCPVLIAPLKWQPLEKTVMLYDGAPSSVYAIKMFTSILPETNKLPATVITVRGDENHHVPENQLMKEFMKRHNPGAEYAVLQGDAENAILDELIKNDSRTLVVLGAYQRGTVSRWFRASMADLLMKSVPCALFIAHNK</sequence>
<evidence type="ECO:0000313" key="1">
    <source>
        <dbReference type="EMBL" id="WZN42443.1"/>
    </source>
</evidence>
<dbReference type="RefSeq" id="WP_341837277.1">
    <property type="nucleotide sequence ID" value="NZ_CP149822.1"/>
</dbReference>
<protein>
    <submittedName>
        <fullName evidence="1">Universal stress protein</fullName>
    </submittedName>
</protein>